<keyword evidence="22" id="KW-1185">Reference proteome</keyword>
<evidence type="ECO:0000256" key="12">
    <source>
        <dbReference type="ARBA" id="ARBA00024188"/>
    </source>
</evidence>
<keyword evidence="10" id="KW-0175">Coiled coil</keyword>
<evidence type="ECO:0000256" key="14">
    <source>
        <dbReference type="ARBA" id="ARBA00046280"/>
    </source>
</evidence>
<evidence type="ECO:0000256" key="19">
    <source>
        <dbReference type="SAM" id="Phobius"/>
    </source>
</evidence>
<comment type="function">
    <text evidence="15">Required for vesicular transport from the ER to the Golgi complex. Functions as a SNARE involved in the docking process of ER-derived vesicles with the cis-Golgi membrane.</text>
</comment>
<evidence type="ECO:0000256" key="6">
    <source>
        <dbReference type="ARBA" id="ARBA00022892"/>
    </source>
</evidence>
<dbReference type="FunFam" id="1.20.5.110:FF:000026">
    <property type="entry name" value="BET1 homolog"/>
    <property type="match status" value="1"/>
</dbReference>
<evidence type="ECO:0000256" key="11">
    <source>
        <dbReference type="ARBA" id="ARBA00023136"/>
    </source>
</evidence>
<keyword evidence="11 19" id="KW-0472">Membrane</keyword>
<protein>
    <recommendedName>
        <fullName evidence="17">BET1 homolog</fullName>
    </recommendedName>
    <alternativeName>
        <fullName evidence="18">Golgi vesicular membrane-trafficking protein p18</fullName>
    </alternativeName>
</protein>
<sequence>MRRQHLADNYGYQGNQLVEEENDEMTQGLSDKVKTLKSLTIDIGTEVKEHNRFLAQMETDFENTGGFLGSTMKRVQAMARAGHNCYIWYLLLFSLFVFFVIWLLVKFS</sequence>
<keyword evidence="9" id="KW-0333">Golgi apparatus</keyword>
<evidence type="ECO:0000313" key="22">
    <source>
        <dbReference type="Proteomes" id="UP001208570"/>
    </source>
</evidence>
<gene>
    <name evidence="21" type="ORF">LSH36_540g01076</name>
</gene>
<feature type="domain" description="T-SNARE coiled-coil homology" evidence="20">
    <location>
        <begin position="16"/>
        <end position="78"/>
    </location>
</feature>
<dbReference type="PROSITE" id="PS50192">
    <property type="entry name" value="T_SNARE"/>
    <property type="match status" value="1"/>
</dbReference>
<keyword evidence="3" id="KW-0597">Phosphoprotein</keyword>
<comment type="subcellular location">
    <subcellularLocation>
        <location evidence="14">Endomembrane system</location>
        <topology evidence="14">Single-pass type IV membrane protein</topology>
    </subcellularLocation>
    <subcellularLocation>
        <location evidence="1">Endoplasmic reticulum membrane</location>
        <topology evidence="1">Single-pass membrane protein</topology>
    </subcellularLocation>
    <subcellularLocation>
        <location evidence="12">Golgi apparatus</location>
        <location evidence="12">cis-Golgi network membrane</location>
    </subcellularLocation>
</comment>
<keyword evidence="8 19" id="KW-1133">Transmembrane helix</keyword>
<dbReference type="CDD" id="cd15853">
    <property type="entry name" value="SNARE_Bet1"/>
    <property type="match status" value="1"/>
</dbReference>
<evidence type="ECO:0000256" key="9">
    <source>
        <dbReference type="ARBA" id="ARBA00023034"/>
    </source>
</evidence>
<dbReference type="GO" id="GO:0015031">
    <property type="term" value="P:protein transport"/>
    <property type="evidence" value="ECO:0007669"/>
    <property type="project" value="UniProtKB-KW"/>
</dbReference>
<evidence type="ECO:0000256" key="3">
    <source>
        <dbReference type="ARBA" id="ARBA00022553"/>
    </source>
</evidence>
<proteinExistence type="inferred from homology"/>
<dbReference type="GO" id="GO:0005794">
    <property type="term" value="C:Golgi apparatus"/>
    <property type="evidence" value="ECO:0007669"/>
    <property type="project" value="UniProtKB-SubCell"/>
</dbReference>
<dbReference type="SUPFAM" id="SSF58038">
    <property type="entry name" value="SNARE fusion complex"/>
    <property type="match status" value="1"/>
</dbReference>
<dbReference type="InterPro" id="IPR039899">
    <property type="entry name" value="BET1_SNARE"/>
</dbReference>
<keyword evidence="5" id="KW-0256">Endoplasmic reticulum</keyword>
<evidence type="ECO:0000256" key="1">
    <source>
        <dbReference type="ARBA" id="ARBA00004389"/>
    </source>
</evidence>
<feature type="transmembrane region" description="Helical" evidence="19">
    <location>
        <begin position="86"/>
        <end position="105"/>
    </location>
</feature>
<evidence type="ECO:0000256" key="7">
    <source>
        <dbReference type="ARBA" id="ARBA00022927"/>
    </source>
</evidence>
<evidence type="ECO:0000256" key="8">
    <source>
        <dbReference type="ARBA" id="ARBA00022989"/>
    </source>
</evidence>
<reference evidence="21" key="1">
    <citation type="journal article" date="2023" name="Mol. Biol. Evol.">
        <title>Third-Generation Sequencing Reveals the Adaptive Role of the Epigenome in Three Deep-Sea Polychaetes.</title>
        <authorList>
            <person name="Perez M."/>
            <person name="Aroh O."/>
            <person name="Sun Y."/>
            <person name="Lan Y."/>
            <person name="Juniper S.K."/>
            <person name="Young C.R."/>
            <person name="Angers B."/>
            <person name="Qian P.Y."/>
        </authorList>
    </citation>
    <scope>NUCLEOTIDE SEQUENCE</scope>
    <source>
        <strain evidence="21">P08H-3</strain>
    </source>
</reference>
<evidence type="ECO:0000256" key="10">
    <source>
        <dbReference type="ARBA" id="ARBA00023054"/>
    </source>
</evidence>
<dbReference type="EMBL" id="JAODUP010000540">
    <property type="protein sequence ID" value="KAK2147710.1"/>
    <property type="molecule type" value="Genomic_DNA"/>
</dbReference>
<name>A0AAD9J8K8_9ANNE</name>
<comment type="subunit">
    <text evidence="16">Interacts with SNARE complex members GOSR2, SEC22B and STX5. Interacts with LMAN1/ERGIC53. Interacts with STX17.</text>
</comment>
<evidence type="ECO:0000256" key="17">
    <source>
        <dbReference type="ARBA" id="ARBA00071590"/>
    </source>
</evidence>
<dbReference type="InterPro" id="IPR000727">
    <property type="entry name" value="T_SNARE_dom"/>
</dbReference>
<dbReference type="PANTHER" id="PTHR12791">
    <property type="entry name" value="GOLGI SNARE BET1-RELATED"/>
    <property type="match status" value="1"/>
</dbReference>
<comment type="caution">
    <text evidence="21">The sequence shown here is derived from an EMBL/GenBank/DDBJ whole genome shotgun (WGS) entry which is preliminary data.</text>
</comment>
<evidence type="ECO:0000256" key="15">
    <source>
        <dbReference type="ARBA" id="ARBA00054011"/>
    </source>
</evidence>
<dbReference type="GO" id="GO:0005789">
    <property type="term" value="C:endoplasmic reticulum membrane"/>
    <property type="evidence" value="ECO:0007669"/>
    <property type="project" value="UniProtKB-SubCell"/>
</dbReference>
<keyword evidence="7" id="KW-0653">Protein transport</keyword>
<evidence type="ECO:0000256" key="13">
    <source>
        <dbReference type="ARBA" id="ARBA00037962"/>
    </source>
</evidence>
<dbReference type="SMART" id="SM00397">
    <property type="entry name" value="t_SNARE"/>
    <property type="match status" value="1"/>
</dbReference>
<dbReference type="Proteomes" id="UP001208570">
    <property type="component" value="Unassembled WGS sequence"/>
</dbReference>
<dbReference type="AlphaFoldDB" id="A0AAD9J8K8"/>
<comment type="similarity">
    <text evidence="13">Belongs to the BET1 family.</text>
</comment>
<keyword evidence="6" id="KW-0931">ER-Golgi transport</keyword>
<evidence type="ECO:0000313" key="21">
    <source>
        <dbReference type="EMBL" id="KAK2147710.1"/>
    </source>
</evidence>
<keyword evidence="4 19" id="KW-0812">Transmembrane</keyword>
<organism evidence="21 22">
    <name type="scientific">Paralvinella palmiformis</name>
    <dbReference type="NCBI Taxonomy" id="53620"/>
    <lineage>
        <taxon>Eukaryota</taxon>
        <taxon>Metazoa</taxon>
        <taxon>Spiralia</taxon>
        <taxon>Lophotrochozoa</taxon>
        <taxon>Annelida</taxon>
        <taxon>Polychaeta</taxon>
        <taxon>Sedentaria</taxon>
        <taxon>Canalipalpata</taxon>
        <taxon>Terebellida</taxon>
        <taxon>Terebelliformia</taxon>
        <taxon>Alvinellidae</taxon>
        <taxon>Paralvinella</taxon>
    </lineage>
</organism>
<evidence type="ECO:0000259" key="20">
    <source>
        <dbReference type="PROSITE" id="PS50192"/>
    </source>
</evidence>
<dbReference type="GO" id="GO:0016192">
    <property type="term" value="P:vesicle-mediated transport"/>
    <property type="evidence" value="ECO:0007669"/>
    <property type="project" value="UniProtKB-KW"/>
</dbReference>
<evidence type="ECO:0000256" key="16">
    <source>
        <dbReference type="ARBA" id="ARBA00063965"/>
    </source>
</evidence>
<evidence type="ECO:0000256" key="2">
    <source>
        <dbReference type="ARBA" id="ARBA00022448"/>
    </source>
</evidence>
<dbReference type="Gene3D" id="1.20.5.110">
    <property type="match status" value="1"/>
</dbReference>
<evidence type="ECO:0000256" key="5">
    <source>
        <dbReference type="ARBA" id="ARBA00022824"/>
    </source>
</evidence>
<accession>A0AAD9J8K8</accession>
<evidence type="ECO:0000256" key="18">
    <source>
        <dbReference type="ARBA" id="ARBA00077825"/>
    </source>
</evidence>
<keyword evidence="2" id="KW-0813">Transport</keyword>
<evidence type="ECO:0000256" key="4">
    <source>
        <dbReference type="ARBA" id="ARBA00022692"/>
    </source>
</evidence>